<evidence type="ECO:0000256" key="5">
    <source>
        <dbReference type="RuleBase" id="RU361235"/>
    </source>
</evidence>
<dbReference type="PRINTS" id="PR00878">
    <property type="entry name" value="CHOLNESTRASE"/>
</dbReference>
<keyword evidence="3 5" id="KW-0378">Hydrolase</keyword>
<organism evidence="9">
    <name type="scientific">Angiostrongylus costaricensis</name>
    <name type="common">Nematode worm</name>
    <dbReference type="NCBI Taxonomy" id="334426"/>
    <lineage>
        <taxon>Eukaryota</taxon>
        <taxon>Metazoa</taxon>
        <taxon>Ecdysozoa</taxon>
        <taxon>Nematoda</taxon>
        <taxon>Chromadorea</taxon>
        <taxon>Rhabditida</taxon>
        <taxon>Rhabditina</taxon>
        <taxon>Rhabditomorpha</taxon>
        <taxon>Strongyloidea</taxon>
        <taxon>Metastrongylidae</taxon>
        <taxon>Angiostrongylus</taxon>
    </lineage>
</organism>
<evidence type="ECO:0000256" key="2">
    <source>
        <dbReference type="ARBA" id="ARBA00022487"/>
    </source>
</evidence>
<keyword evidence="2" id="KW-0719">Serine esterase</keyword>
<dbReference type="PANTHER" id="PTHR43918">
    <property type="entry name" value="ACETYLCHOLINESTERASE"/>
    <property type="match status" value="1"/>
</dbReference>
<reference evidence="7 8" key="2">
    <citation type="submission" date="2018-11" db="EMBL/GenBank/DDBJ databases">
        <authorList>
            <consortium name="Pathogen Informatics"/>
        </authorList>
    </citation>
    <scope>NUCLEOTIDE SEQUENCE [LARGE SCALE GENOMIC DNA]</scope>
    <source>
        <strain evidence="7 8">Costa Rica</strain>
    </source>
</reference>
<dbReference type="GO" id="GO:0003990">
    <property type="term" value="F:acetylcholinesterase activity"/>
    <property type="evidence" value="ECO:0007669"/>
    <property type="project" value="TreeGrafter"/>
</dbReference>
<dbReference type="OMA" id="YNESENC"/>
<dbReference type="Proteomes" id="UP000267027">
    <property type="component" value="Unassembled WGS sequence"/>
</dbReference>
<evidence type="ECO:0000313" key="8">
    <source>
        <dbReference type="Proteomes" id="UP000267027"/>
    </source>
</evidence>
<keyword evidence="8" id="KW-1185">Reference proteome</keyword>
<comment type="similarity">
    <text evidence="1 5">Belongs to the type-B carboxylesterase/lipase family.</text>
</comment>
<dbReference type="Pfam" id="PF00135">
    <property type="entry name" value="COesterase"/>
    <property type="match status" value="1"/>
</dbReference>
<name>A0A0R3Q1G0_ANGCS</name>
<dbReference type="GO" id="GO:0019695">
    <property type="term" value="P:choline metabolic process"/>
    <property type="evidence" value="ECO:0007669"/>
    <property type="project" value="TreeGrafter"/>
</dbReference>
<evidence type="ECO:0000256" key="4">
    <source>
        <dbReference type="ARBA" id="ARBA00023157"/>
    </source>
</evidence>
<dbReference type="SUPFAM" id="SSF53474">
    <property type="entry name" value="alpha/beta-Hydrolases"/>
    <property type="match status" value="1"/>
</dbReference>
<protein>
    <recommendedName>
        <fullName evidence="5">Carboxylic ester hydrolase</fullName>
        <ecNumber evidence="5">3.1.1.-</ecNumber>
    </recommendedName>
</protein>
<dbReference type="OrthoDB" id="19653at2759"/>
<dbReference type="STRING" id="334426.A0A0R3Q1G0"/>
<dbReference type="GO" id="GO:0006581">
    <property type="term" value="P:acetylcholine catabolic process"/>
    <property type="evidence" value="ECO:0007669"/>
    <property type="project" value="TreeGrafter"/>
</dbReference>
<evidence type="ECO:0000256" key="1">
    <source>
        <dbReference type="ARBA" id="ARBA00005964"/>
    </source>
</evidence>
<dbReference type="AlphaFoldDB" id="A0A0R3Q1G0"/>
<dbReference type="InterPro" id="IPR029058">
    <property type="entry name" value="AB_hydrolase_fold"/>
</dbReference>
<evidence type="ECO:0000259" key="6">
    <source>
        <dbReference type="Pfam" id="PF00135"/>
    </source>
</evidence>
<dbReference type="Gene3D" id="3.40.50.1820">
    <property type="entry name" value="alpha/beta hydrolase"/>
    <property type="match status" value="1"/>
</dbReference>
<dbReference type="PANTHER" id="PTHR43918:SF12">
    <property type="entry name" value="ACETYLCHOLINESTERASE 1"/>
    <property type="match status" value="1"/>
</dbReference>
<proteinExistence type="inferred from homology"/>
<gene>
    <name evidence="7" type="ORF">ACOC_LOCUS12844</name>
</gene>
<dbReference type="PROSITE" id="PS00122">
    <property type="entry name" value="CARBOXYLESTERASE_B_1"/>
    <property type="match status" value="1"/>
</dbReference>
<dbReference type="InterPro" id="IPR002018">
    <property type="entry name" value="CarbesteraseB"/>
</dbReference>
<dbReference type="InterPro" id="IPR050654">
    <property type="entry name" value="AChE-related_enzymes"/>
</dbReference>
<feature type="domain" description="Carboxylesterase type B" evidence="6">
    <location>
        <begin position="34"/>
        <end position="240"/>
    </location>
</feature>
<dbReference type="GO" id="GO:0005615">
    <property type="term" value="C:extracellular space"/>
    <property type="evidence" value="ECO:0007669"/>
    <property type="project" value="TreeGrafter"/>
</dbReference>
<dbReference type="InterPro" id="IPR019826">
    <property type="entry name" value="Carboxylesterase_B_AS"/>
</dbReference>
<evidence type="ECO:0000313" key="7">
    <source>
        <dbReference type="EMBL" id="VDM64429.1"/>
    </source>
</evidence>
<sequence length="240" mass="26847">MAVNGADEKAFLRHAICLSSSIDLIYLHDGSPLFGEEIISPNGKRLTQFLGIPFAEPPIGNLRFRKPKPKQPWRIPLNATIPPNSCIQSFDTYFGEFYGATMWNANTPTSEDCLYMNIFVPGKVDPKKRLAVMLWVYGGGFWSGTSTLDVYDGRILPVEENIILVSMNYRVSMFGFLYLGRREAPGNMGLWDQQLALKWVHKNIDVFGGDPEKISLFGESAGAASVNMHMLSAHSTPYFQ</sequence>
<evidence type="ECO:0000313" key="9">
    <source>
        <dbReference type="WBParaSite" id="ACOC_0001284301-mRNA-1"/>
    </source>
</evidence>
<accession>A0A0R3Q1G0</accession>
<dbReference type="InterPro" id="IPR000997">
    <property type="entry name" value="Cholinesterase"/>
</dbReference>
<reference evidence="9" key="1">
    <citation type="submission" date="2017-02" db="UniProtKB">
        <authorList>
            <consortium name="WormBaseParasite"/>
        </authorList>
    </citation>
    <scope>IDENTIFICATION</scope>
</reference>
<dbReference type="WBParaSite" id="ACOC_0001284301-mRNA-1">
    <property type="protein sequence ID" value="ACOC_0001284301-mRNA-1"/>
    <property type="gene ID" value="ACOC_0001284301"/>
</dbReference>
<keyword evidence="4" id="KW-1015">Disulfide bond</keyword>
<dbReference type="EC" id="3.1.1.-" evidence="5"/>
<dbReference type="GO" id="GO:0005886">
    <property type="term" value="C:plasma membrane"/>
    <property type="evidence" value="ECO:0007669"/>
    <property type="project" value="TreeGrafter"/>
</dbReference>
<dbReference type="EMBL" id="UYYA01005256">
    <property type="protein sequence ID" value="VDM64429.1"/>
    <property type="molecule type" value="Genomic_DNA"/>
</dbReference>
<evidence type="ECO:0000256" key="3">
    <source>
        <dbReference type="ARBA" id="ARBA00022801"/>
    </source>
</evidence>